<evidence type="ECO:0000259" key="2">
    <source>
        <dbReference type="Pfam" id="PF00462"/>
    </source>
</evidence>
<feature type="compositionally biased region" description="Polar residues" evidence="1">
    <location>
        <begin position="59"/>
        <end position="70"/>
    </location>
</feature>
<reference evidence="4" key="1">
    <citation type="submission" date="2018-06" db="EMBL/GenBank/DDBJ databases">
        <authorList>
            <person name="Zhirakovskaya E."/>
        </authorList>
    </citation>
    <scope>NUCLEOTIDE SEQUENCE</scope>
</reference>
<dbReference type="Pfam" id="PF00462">
    <property type="entry name" value="Glutaredoxin"/>
    <property type="match status" value="1"/>
</dbReference>
<feature type="domain" description="Glutaredoxin" evidence="2">
    <location>
        <begin position="89"/>
        <end position="143"/>
    </location>
</feature>
<proteinExistence type="predicted"/>
<dbReference type="InterPro" id="IPR036249">
    <property type="entry name" value="Thioredoxin-like_sf"/>
</dbReference>
<evidence type="ECO:0000259" key="3">
    <source>
        <dbReference type="Pfam" id="PF13511"/>
    </source>
</evidence>
<dbReference type="GO" id="GO:0045454">
    <property type="term" value="P:cell redox homeostasis"/>
    <property type="evidence" value="ECO:0007669"/>
    <property type="project" value="TreeGrafter"/>
</dbReference>
<dbReference type="SUPFAM" id="SSF52833">
    <property type="entry name" value="Thioredoxin-like"/>
    <property type="match status" value="1"/>
</dbReference>
<gene>
    <name evidence="4" type="ORF">MNBD_GAMMA02-1598</name>
</gene>
<name>A0A3B0VR56_9ZZZZ</name>
<dbReference type="InterPro" id="IPR002109">
    <property type="entry name" value="Glutaredoxin"/>
</dbReference>
<protein>
    <submittedName>
        <fullName evidence="4">Uncharacterized protein</fullName>
    </submittedName>
</protein>
<dbReference type="PANTHER" id="PTHR34386:SF1">
    <property type="entry name" value="GLUTAREDOXIN-LIKE PROTEIN NRDH"/>
    <property type="match status" value="1"/>
</dbReference>
<sequence length="162" mass="18702">MNQTLLILICCFSFSFTVSSVQAEIFKWTDENGQIHYSDKKPENQRVKEIIIKPHAQAALSSTTDLSETPNTDESETTATKPYKKKQKVTMYSASWCGYCKKARTYFKKNKISYAEYDIEKNLNAKKRYEKLGGVGVPLLVAKRQTMRGFNVAKFERWYEAL</sequence>
<dbReference type="PANTHER" id="PTHR34386">
    <property type="entry name" value="GLUTAREDOXIN"/>
    <property type="match status" value="1"/>
</dbReference>
<dbReference type="PROSITE" id="PS51354">
    <property type="entry name" value="GLUTAREDOXIN_2"/>
    <property type="match status" value="1"/>
</dbReference>
<dbReference type="AlphaFoldDB" id="A0A3B0VR56"/>
<feature type="region of interest" description="Disordered" evidence="1">
    <location>
        <begin position="58"/>
        <end position="81"/>
    </location>
</feature>
<accession>A0A3B0VR56</accession>
<organism evidence="4">
    <name type="scientific">hydrothermal vent metagenome</name>
    <dbReference type="NCBI Taxonomy" id="652676"/>
    <lineage>
        <taxon>unclassified sequences</taxon>
        <taxon>metagenomes</taxon>
        <taxon>ecological metagenomes</taxon>
    </lineage>
</organism>
<dbReference type="InterPro" id="IPR051548">
    <property type="entry name" value="Grx-like_ET"/>
</dbReference>
<dbReference type="Gene3D" id="3.40.30.10">
    <property type="entry name" value="Glutaredoxin"/>
    <property type="match status" value="1"/>
</dbReference>
<dbReference type="InterPro" id="IPR025392">
    <property type="entry name" value="DUF4124"/>
</dbReference>
<dbReference type="Pfam" id="PF13511">
    <property type="entry name" value="DUF4124"/>
    <property type="match status" value="1"/>
</dbReference>
<dbReference type="EMBL" id="UOFA01000261">
    <property type="protein sequence ID" value="VAW46178.1"/>
    <property type="molecule type" value="Genomic_DNA"/>
</dbReference>
<evidence type="ECO:0000313" key="4">
    <source>
        <dbReference type="EMBL" id="VAW46178.1"/>
    </source>
</evidence>
<feature type="domain" description="DUF4124" evidence="3">
    <location>
        <begin position="13"/>
        <end position="57"/>
    </location>
</feature>
<dbReference type="CDD" id="cd02976">
    <property type="entry name" value="NrdH"/>
    <property type="match status" value="1"/>
</dbReference>
<evidence type="ECO:0000256" key="1">
    <source>
        <dbReference type="SAM" id="MobiDB-lite"/>
    </source>
</evidence>
<dbReference type="GO" id="GO:0009055">
    <property type="term" value="F:electron transfer activity"/>
    <property type="evidence" value="ECO:0007669"/>
    <property type="project" value="TreeGrafter"/>
</dbReference>